<sequence length="797" mass="89413">MWRIRPSDTDIQLLNRSRDTVLDIRENTEYDPGWIQNGGIFIARTKKRLDEYIRLSTIAKVFDIEHSMLSTEETLNIFPLLNPKTFVGSLYSPGDGIIDPTSLCNALTKLAKKNDNSKVIENCEVQRILVDRNGRGVNRITGVETEDGVIQTNTVVNATGVWGRDLIEPLGITLPVVPMKHSYIVSEQIKGLRGLPNIRDHDASIAFRIQGESVCLGGYEKNPIILDQVSTDSSFSLYDLDWSTFDAHVDGAVELLPAFASVGIKCTVCGPESFTPDHKPMLGPDSRLIGLFHNCGYNSAGMMFGGGCSEQLAEWIVHGQPEFDMFNFDVKRFTSAQLSNKKWAVERSHESYAENYAMVFRNAQPLAGRNFRKDSLHDVLSSQGAIMEECHGYERPAFFYKEKTIVQPYDWYGFYEHNLNSDRKYLQILKGDEKYEFSDHHELIGKEAMSCRETAAIFNQSSYSKLFVYGPDARQAMQWISSADIEKPSNSVVYSCALNNRGGVESIFTITILDDGDENSIGPKFQGQGFYIVAGGPAGTYLSQIGNEISKFNVHVHDVTEEIGIISVQGPNSQKVLESLSGLDLSDQNLEPFKSMEIEFIDADSKETFFIRLLKIGFVGELGYELHVKRRNCLPLYKAIMNVGLPFGLKNAGFRALRSLSCEKGYNSWGYDLRSDDTPIESSLESICRKNGKYKGSKVIEKQRAEGVYKRLAYLSIDAPVPLWGLEGVYRNGENVGHLRQGEFGFSINKSIGKSYISCPNGRHIDNNYLRNGEYEVEVLGQRHKAELQFITPFMGS</sequence>
<dbReference type="Gene3D" id="2.40.30.110">
    <property type="entry name" value="Aminomethyltransferase beta-barrel domains"/>
    <property type="match status" value="1"/>
</dbReference>
<organism evidence="6 7">
    <name type="scientific">Pseudolycoriella hygida</name>
    <dbReference type="NCBI Taxonomy" id="35572"/>
    <lineage>
        <taxon>Eukaryota</taxon>
        <taxon>Metazoa</taxon>
        <taxon>Ecdysozoa</taxon>
        <taxon>Arthropoda</taxon>
        <taxon>Hexapoda</taxon>
        <taxon>Insecta</taxon>
        <taxon>Pterygota</taxon>
        <taxon>Neoptera</taxon>
        <taxon>Endopterygota</taxon>
        <taxon>Diptera</taxon>
        <taxon>Nematocera</taxon>
        <taxon>Sciaroidea</taxon>
        <taxon>Sciaridae</taxon>
        <taxon>Pseudolycoriella</taxon>
    </lineage>
</organism>
<dbReference type="Proteomes" id="UP001151699">
    <property type="component" value="Chromosome X"/>
</dbReference>
<name>A0A9Q0MUM4_9DIPT</name>
<evidence type="ECO:0000259" key="4">
    <source>
        <dbReference type="Pfam" id="PF08669"/>
    </source>
</evidence>
<feature type="domain" description="FAD dependent oxidoreductase" evidence="2">
    <location>
        <begin position="12"/>
        <end position="315"/>
    </location>
</feature>
<dbReference type="GO" id="GO:0005739">
    <property type="term" value="C:mitochondrion"/>
    <property type="evidence" value="ECO:0007669"/>
    <property type="project" value="TreeGrafter"/>
</dbReference>
<dbReference type="SUPFAM" id="SSF51905">
    <property type="entry name" value="FAD/NAD(P)-binding domain"/>
    <property type="match status" value="1"/>
</dbReference>
<dbReference type="Gene3D" id="3.30.70.1400">
    <property type="entry name" value="Aminomethyltransferase beta-barrel domains"/>
    <property type="match status" value="1"/>
</dbReference>
<dbReference type="SUPFAM" id="SSF103025">
    <property type="entry name" value="Folate-binding domain"/>
    <property type="match status" value="1"/>
</dbReference>
<feature type="domain" description="GCVT N-terminal" evidence="3">
    <location>
        <begin position="376"/>
        <end position="690"/>
    </location>
</feature>
<dbReference type="InterPro" id="IPR036188">
    <property type="entry name" value="FAD/NAD-bd_sf"/>
</dbReference>
<dbReference type="InterPro" id="IPR013977">
    <property type="entry name" value="GcvT_C"/>
</dbReference>
<reference evidence="6" key="1">
    <citation type="submission" date="2022-07" db="EMBL/GenBank/DDBJ databases">
        <authorList>
            <person name="Trinca V."/>
            <person name="Uliana J.V.C."/>
            <person name="Torres T.T."/>
            <person name="Ward R.J."/>
            <person name="Monesi N."/>
        </authorList>
    </citation>
    <scope>NUCLEOTIDE SEQUENCE</scope>
    <source>
        <strain evidence="6">HSMRA1968</strain>
        <tissue evidence="6">Whole embryos</tissue>
    </source>
</reference>
<dbReference type="InterPro" id="IPR027266">
    <property type="entry name" value="TrmE/GcvT-like"/>
</dbReference>
<dbReference type="Pfam" id="PF08669">
    <property type="entry name" value="GCV_T_C"/>
    <property type="match status" value="1"/>
</dbReference>
<comment type="similarity">
    <text evidence="1">Belongs to the GcvT family.</text>
</comment>
<dbReference type="Gene3D" id="3.30.9.10">
    <property type="entry name" value="D-Amino Acid Oxidase, subunit A, domain 2"/>
    <property type="match status" value="1"/>
</dbReference>
<dbReference type="Pfam" id="PF01571">
    <property type="entry name" value="GCV_T"/>
    <property type="match status" value="1"/>
</dbReference>
<keyword evidence="7" id="KW-1185">Reference proteome</keyword>
<evidence type="ECO:0000256" key="1">
    <source>
        <dbReference type="ARBA" id="ARBA00008609"/>
    </source>
</evidence>
<dbReference type="InterPro" id="IPR032503">
    <property type="entry name" value="FAO_M"/>
</dbReference>
<dbReference type="Gene3D" id="3.30.1360.120">
    <property type="entry name" value="Probable tRNA modification gtpase trme, domain 1"/>
    <property type="match status" value="1"/>
</dbReference>
<dbReference type="InterPro" id="IPR006222">
    <property type="entry name" value="GCVT_N"/>
</dbReference>
<gene>
    <name evidence="6" type="primary">Sardh_0</name>
    <name evidence="6" type="ORF">Bhyg_10104</name>
</gene>
<dbReference type="AlphaFoldDB" id="A0A9Q0MUM4"/>
<evidence type="ECO:0000259" key="5">
    <source>
        <dbReference type="Pfam" id="PF16350"/>
    </source>
</evidence>
<feature type="domain" description="FAD dependent oxidoreductase central" evidence="5">
    <location>
        <begin position="318"/>
        <end position="372"/>
    </location>
</feature>
<dbReference type="SUPFAM" id="SSF54373">
    <property type="entry name" value="FAD-linked reductases, C-terminal domain"/>
    <property type="match status" value="1"/>
</dbReference>
<dbReference type="InterPro" id="IPR006076">
    <property type="entry name" value="FAD-dep_OxRdtase"/>
</dbReference>
<dbReference type="OrthoDB" id="498204at2759"/>
<dbReference type="PANTHER" id="PTHR43757">
    <property type="entry name" value="AMINOMETHYLTRANSFERASE"/>
    <property type="match status" value="1"/>
</dbReference>
<evidence type="ECO:0000259" key="3">
    <source>
        <dbReference type="Pfam" id="PF01571"/>
    </source>
</evidence>
<dbReference type="Pfam" id="PF16350">
    <property type="entry name" value="FAO_M"/>
    <property type="match status" value="1"/>
</dbReference>
<dbReference type="FunFam" id="2.40.30.110:FF:000008">
    <property type="entry name" value="Sarcosine dehydrogenase"/>
    <property type="match status" value="1"/>
</dbReference>
<evidence type="ECO:0000313" key="6">
    <source>
        <dbReference type="EMBL" id="KAJ6637374.1"/>
    </source>
</evidence>
<feature type="domain" description="Aminomethyltransferase C-terminal" evidence="4">
    <location>
        <begin position="710"/>
        <end position="788"/>
    </location>
</feature>
<comment type="caution">
    <text evidence="6">The sequence shown here is derived from an EMBL/GenBank/DDBJ whole genome shotgun (WGS) entry which is preliminary data.</text>
</comment>
<dbReference type="Pfam" id="PF01266">
    <property type="entry name" value="DAO"/>
    <property type="match status" value="1"/>
</dbReference>
<evidence type="ECO:0000259" key="2">
    <source>
        <dbReference type="Pfam" id="PF01266"/>
    </source>
</evidence>
<dbReference type="InterPro" id="IPR028896">
    <property type="entry name" value="GcvT/YgfZ/DmdA"/>
</dbReference>
<dbReference type="InterPro" id="IPR029043">
    <property type="entry name" value="GcvT/YgfZ_C"/>
</dbReference>
<dbReference type="PANTHER" id="PTHR43757:SF11">
    <property type="entry name" value="SARCOSINE DEHYDROGENASE"/>
    <property type="match status" value="1"/>
</dbReference>
<dbReference type="Gene3D" id="3.50.50.60">
    <property type="entry name" value="FAD/NAD(P)-binding domain"/>
    <property type="match status" value="1"/>
</dbReference>
<accession>A0A9Q0MUM4</accession>
<proteinExistence type="inferred from homology"/>
<dbReference type="FunFam" id="3.50.50.60:FF:000769">
    <property type="entry name" value="Sarcosine dehydrogenase"/>
    <property type="match status" value="1"/>
</dbReference>
<evidence type="ECO:0000313" key="7">
    <source>
        <dbReference type="Proteomes" id="UP001151699"/>
    </source>
</evidence>
<dbReference type="EMBL" id="WJQU01000003">
    <property type="protein sequence ID" value="KAJ6637374.1"/>
    <property type="molecule type" value="Genomic_DNA"/>
</dbReference>
<dbReference type="SUPFAM" id="SSF101790">
    <property type="entry name" value="Aminomethyltransferase beta-barrel domain"/>
    <property type="match status" value="1"/>
</dbReference>
<protein>
    <submittedName>
        <fullName evidence="6">Sarcosine dehydrogenase, mitochondrial</fullName>
    </submittedName>
</protein>